<feature type="signal peptide" evidence="1">
    <location>
        <begin position="1"/>
        <end position="20"/>
    </location>
</feature>
<dbReference type="Gene3D" id="1.10.101.10">
    <property type="entry name" value="PGBD-like superfamily/PGBD"/>
    <property type="match status" value="1"/>
</dbReference>
<protein>
    <submittedName>
        <fullName evidence="4">Peptidoglycan-binding domain 1 protein</fullName>
    </submittedName>
</protein>
<name>A0A1A8XG69_9PROT</name>
<evidence type="ECO:0000313" key="5">
    <source>
        <dbReference type="Proteomes" id="UP000199169"/>
    </source>
</evidence>
<dbReference type="AlphaFoldDB" id="A0A1A8XG69"/>
<organism evidence="4 5">
    <name type="scientific">Candidatus Accumulibacter aalborgensis</name>
    <dbReference type="NCBI Taxonomy" id="1860102"/>
    <lineage>
        <taxon>Bacteria</taxon>
        <taxon>Pseudomonadati</taxon>
        <taxon>Pseudomonadota</taxon>
        <taxon>Betaproteobacteria</taxon>
        <taxon>Candidatus Accumulibacter</taxon>
    </lineage>
</organism>
<proteinExistence type="predicted"/>
<dbReference type="SUPFAM" id="SSF47090">
    <property type="entry name" value="PGBD-like"/>
    <property type="match status" value="1"/>
</dbReference>
<feature type="domain" description="DUF4384" evidence="3">
    <location>
        <begin position="397"/>
        <end position="472"/>
    </location>
</feature>
<dbReference type="InterPro" id="IPR036366">
    <property type="entry name" value="PGBDSf"/>
</dbReference>
<dbReference type="Proteomes" id="UP000199169">
    <property type="component" value="Unassembled WGS sequence"/>
</dbReference>
<feature type="domain" description="Peptidoglycan binding-like" evidence="2">
    <location>
        <begin position="275"/>
        <end position="329"/>
    </location>
</feature>
<evidence type="ECO:0000313" key="4">
    <source>
        <dbReference type="EMBL" id="SBT03352.1"/>
    </source>
</evidence>
<feature type="chain" id="PRO_5008381389" evidence="1">
    <location>
        <begin position="21"/>
        <end position="520"/>
    </location>
</feature>
<evidence type="ECO:0000256" key="1">
    <source>
        <dbReference type="SAM" id="SignalP"/>
    </source>
</evidence>
<evidence type="ECO:0000259" key="2">
    <source>
        <dbReference type="Pfam" id="PF01471"/>
    </source>
</evidence>
<dbReference type="Pfam" id="PF14326">
    <property type="entry name" value="DUF4384"/>
    <property type="match status" value="1"/>
</dbReference>
<dbReference type="STRING" id="1860102.ACCAA_100058"/>
<reference evidence="4 5" key="1">
    <citation type="submission" date="2016-06" db="EMBL/GenBank/DDBJ databases">
        <authorList>
            <person name="Kjaerup R.B."/>
            <person name="Dalgaard T.S."/>
            <person name="Juul-Madsen H.R."/>
        </authorList>
    </citation>
    <scope>NUCLEOTIDE SEQUENCE [LARGE SCALE GENOMIC DNA]</scope>
    <source>
        <strain evidence="4">3</strain>
    </source>
</reference>
<sequence length="520" mass="55623">MKTLRLSLITVLLLPVPALSDDLAAEAQSSAAPKTPAIKTITNFTQSLRCMDELFYAYGKQGIAITSTGIPDETGKVKTGTKEMLITAISKMTVKSDAFDFIDFHSGADDLGALFAARGDQSRVMPDYYIRGSITQMDDNSVRKNKGIGFSLPFLDFGVSKDDAYDLLSMDLSIGDAATRKIIPITSTSNTLVLMKGGTAGEGGGKIGKVGLSFNVDISRNEGVGAATRTLVELGLIEALGKFTQVPYWKCLDTDLTNPLIREQAREWYDNAKENDRVMFIQRKLAGMGRYDGPLNGVPGAALKTSVAEYQSSVGLIADGVINFDLYASLLDNLQNQIAALPALGAPKSNYVPGVSSPVRPPAASQVVATPAASPAGAPNPIFRMKLDTDRGTRPAYKVGEFLSLTLSMNTQGTAYCYYQDASSITARIFPNQFRSDSMVPAGAGVKIPSGGFRIRFDKPGPERVACIGSDRELVVPGSLRGARDLSPLPVRSVDDIVGQYRQNNPSAVTSMVDITVSQQ</sequence>
<dbReference type="InterPro" id="IPR002477">
    <property type="entry name" value="Peptidoglycan-bd-like"/>
</dbReference>
<dbReference type="Gene3D" id="3.40.50.10610">
    <property type="entry name" value="ABC-type transport auxiliary lipoprotein component"/>
    <property type="match status" value="1"/>
</dbReference>
<accession>A0A1A8XG69</accession>
<dbReference type="Pfam" id="PF01471">
    <property type="entry name" value="PG_binding_1"/>
    <property type="match status" value="1"/>
</dbReference>
<gene>
    <name evidence="4" type="ORF">ACCAA_100058</name>
</gene>
<dbReference type="InterPro" id="IPR036365">
    <property type="entry name" value="PGBD-like_sf"/>
</dbReference>
<dbReference type="RefSeq" id="WP_186405399.1">
    <property type="nucleotide sequence ID" value="NZ_FLQX01000002.1"/>
</dbReference>
<keyword evidence="5" id="KW-1185">Reference proteome</keyword>
<dbReference type="EMBL" id="FLQX01000002">
    <property type="protein sequence ID" value="SBT03352.1"/>
    <property type="molecule type" value="Genomic_DNA"/>
</dbReference>
<evidence type="ECO:0000259" key="3">
    <source>
        <dbReference type="Pfam" id="PF14326"/>
    </source>
</evidence>
<dbReference type="InterPro" id="IPR025493">
    <property type="entry name" value="DUF4384"/>
</dbReference>
<keyword evidence="1" id="KW-0732">Signal</keyword>